<evidence type="ECO:0000313" key="1">
    <source>
        <dbReference type="EMBL" id="KXH67170.1"/>
    </source>
</evidence>
<gene>
    <name evidence="1" type="ORF">CSAL01_08610</name>
</gene>
<dbReference type="EMBL" id="JFFI01000531">
    <property type="protein sequence ID" value="KXH67170.1"/>
    <property type="molecule type" value="Genomic_DNA"/>
</dbReference>
<proteinExistence type="predicted"/>
<evidence type="ECO:0000313" key="2">
    <source>
        <dbReference type="Proteomes" id="UP000070121"/>
    </source>
</evidence>
<accession>A0A135V3G8</accession>
<keyword evidence="2" id="KW-1185">Reference proteome</keyword>
<name>A0A135V3G8_9PEZI</name>
<reference evidence="1 2" key="1">
    <citation type="submission" date="2014-02" db="EMBL/GenBank/DDBJ databases">
        <title>The genome sequence of Colletotrichum salicis CBS 607.94.</title>
        <authorList>
            <person name="Baroncelli R."/>
            <person name="Thon M.R."/>
        </authorList>
    </citation>
    <scope>NUCLEOTIDE SEQUENCE [LARGE SCALE GENOMIC DNA]</scope>
    <source>
        <strain evidence="1 2">CBS 607.94</strain>
    </source>
</reference>
<organism evidence="1 2">
    <name type="scientific">Colletotrichum salicis</name>
    <dbReference type="NCBI Taxonomy" id="1209931"/>
    <lineage>
        <taxon>Eukaryota</taxon>
        <taxon>Fungi</taxon>
        <taxon>Dikarya</taxon>
        <taxon>Ascomycota</taxon>
        <taxon>Pezizomycotina</taxon>
        <taxon>Sordariomycetes</taxon>
        <taxon>Hypocreomycetidae</taxon>
        <taxon>Glomerellales</taxon>
        <taxon>Glomerellaceae</taxon>
        <taxon>Colletotrichum</taxon>
        <taxon>Colletotrichum acutatum species complex</taxon>
    </lineage>
</organism>
<dbReference type="Proteomes" id="UP000070121">
    <property type="component" value="Unassembled WGS sequence"/>
</dbReference>
<comment type="caution">
    <text evidence="1">The sequence shown here is derived from an EMBL/GenBank/DDBJ whole genome shotgun (WGS) entry which is preliminary data.</text>
</comment>
<dbReference type="AlphaFoldDB" id="A0A135V3G8"/>
<dbReference type="OrthoDB" id="2162994at2759"/>
<dbReference type="STRING" id="1209931.A0A135V3G8"/>
<sequence length="230" mass="25163">MSNRIPMLSIKADAQLIHKRSKLGLQTPEEAEAMAANAFADAHGDAADKADDYAPPPMSFDQIKATEMIQRIHNDARQLLQNIQGLVDGTRSKGGCECGDGDLPQEMTSSSRILAAQSLSEVISDNLDDLALMSYRSATDAERQQTVSPKATRKRRHSNVAAFDRTSKVKRMVDESPSCHIVPGYKLAATRRDGGTDLTADGRSAMFVDFYMRIGCARPVQVYVAFDDIP</sequence>
<protein>
    <submittedName>
        <fullName evidence="1">GATA zinc finger</fullName>
    </submittedName>
</protein>